<feature type="compositionally biased region" description="Acidic residues" evidence="1">
    <location>
        <begin position="87"/>
        <end position="99"/>
    </location>
</feature>
<keyword evidence="3" id="KW-1185">Reference proteome</keyword>
<dbReference type="Proteomes" id="UP001642540">
    <property type="component" value="Unassembled WGS sequence"/>
</dbReference>
<organism evidence="2 3">
    <name type="scientific">Orchesella dallaii</name>
    <dbReference type="NCBI Taxonomy" id="48710"/>
    <lineage>
        <taxon>Eukaryota</taxon>
        <taxon>Metazoa</taxon>
        <taxon>Ecdysozoa</taxon>
        <taxon>Arthropoda</taxon>
        <taxon>Hexapoda</taxon>
        <taxon>Collembola</taxon>
        <taxon>Entomobryomorpha</taxon>
        <taxon>Entomobryoidea</taxon>
        <taxon>Orchesellidae</taxon>
        <taxon>Orchesellinae</taxon>
        <taxon>Orchesella</taxon>
    </lineage>
</organism>
<evidence type="ECO:0008006" key="4">
    <source>
        <dbReference type="Google" id="ProtNLM"/>
    </source>
</evidence>
<protein>
    <recommendedName>
        <fullName evidence="4">RNA pseudouridylate synthase domain-containing protein 4</fullName>
    </recommendedName>
</protein>
<proteinExistence type="predicted"/>
<dbReference type="Gene3D" id="3.30.2350.10">
    <property type="entry name" value="Pseudouridine synthase"/>
    <property type="match status" value="1"/>
</dbReference>
<evidence type="ECO:0000313" key="2">
    <source>
        <dbReference type="EMBL" id="CAL8069323.1"/>
    </source>
</evidence>
<comment type="caution">
    <text evidence="2">The sequence shown here is derived from an EMBL/GenBank/DDBJ whole genome shotgun (WGS) entry which is preliminary data.</text>
</comment>
<evidence type="ECO:0000256" key="1">
    <source>
        <dbReference type="SAM" id="MobiDB-lite"/>
    </source>
</evidence>
<accession>A0ABP1PJH3</accession>
<feature type="region of interest" description="Disordered" evidence="1">
    <location>
        <begin position="87"/>
        <end position="106"/>
    </location>
</feature>
<name>A0ABP1PJH3_9HEXA</name>
<sequence>MSHVKHGVRQASLSLQKVFKHHRDTFHGPLSTSSPFCTCRSFPRLSMLRPSALASLSGSQSPFSSTPQFRSIFTSNKREIRRNVAVEEEEIRTEDDDEDGPKGPLKSHPYRNICPWKSKTDLANFLLENQIYNDCGLFVVNKPFGVGVRNPTLKHLQRSNGSVHQLHLRGIQTSEYTLEDIVPTLRKLLGKPTLTLVKSTEKLTSGVAIFADDEETGTRCSKALKSSKSFFDTVYKYHVITVLPPILQFDSGKVERIGISIKSGAGCDVPQPVLFREYSKNSVKRKDVIPVHAQVNPLKIGFGGGHLVEINTSSVVKNFLRIYMADKLAPILGDQLYSCRVQTLKGIPTKIDPTHLAPGASQQRLPKDMLAHLKLNSREDTIIIPTHVHLRSYSLHKFLTMGKVLEFEAPYPPYFRWTCEQLGIQLGVDEEQSIYKSTNDL</sequence>
<evidence type="ECO:0000313" key="3">
    <source>
        <dbReference type="Proteomes" id="UP001642540"/>
    </source>
</evidence>
<dbReference type="EMBL" id="CAXLJM020000004">
    <property type="protein sequence ID" value="CAL8069323.1"/>
    <property type="molecule type" value="Genomic_DNA"/>
</dbReference>
<reference evidence="2 3" key="1">
    <citation type="submission" date="2024-08" db="EMBL/GenBank/DDBJ databases">
        <authorList>
            <person name="Cucini C."/>
            <person name="Frati F."/>
        </authorList>
    </citation>
    <scope>NUCLEOTIDE SEQUENCE [LARGE SCALE GENOMIC DNA]</scope>
</reference>
<dbReference type="SUPFAM" id="SSF55120">
    <property type="entry name" value="Pseudouridine synthase"/>
    <property type="match status" value="1"/>
</dbReference>
<dbReference type="InterPro" id="IPR020103">
    <property type="entry name" value="PsdUridine_synth_cat_dom_sf"/>
</dbReference>
<gene>
    <name evidence="2" type="ORF">ODALV1_LOCUS711</name>
</gene>